<proteinExistence type="predicted"/>
<protein>
    <submittedName>
        <fullName evidence="1">Uncharacterized protein</fullName>
    </submittedName>
</protein>
<reference evidence="1" key="1">
    <citation type="journal article" date="2014" name="Front. Microbiol.">
        <title>High frequency of phylogenetically diverse reductive dehalogenase-homologous genes in deep subseafloor sedimentary metagenomes.</title>
        <authorList>
            <person name="Kawai M."/>
            <person name="Futagami T."/>
            <person name="Toyoda A."/>
            <person name="Takaki Y."/>
            <person name="Nishi S."/>
            <person name="Hori S."/>
            <person name="Arai W."/>
            <person name="Tsubouchi T."/>
            <person name="Morono Y."/>
            <person name="Uchiyama I."/>
            <person name="Ito T."/>
            <person name="Fujiyama A."/>
            <person name="Inagaki F."/>
            <person name="Takami H."/>
        </authorList>
    </citation>
    <scope>NUCLEOTIDE SEQUENCE</scope>
    <source>
        <strain evidence="1">Expedition CK06-06</strain>
    </source>
</reference>
<gene>
    <name evidence="1" type="ORF">S12H4_18771</name>
</gene>
<comment type="caution">
    <text evidence="1">The sequence shown here is derived from an EMBL/GenBank/DDBJ whole genome shotgun (WGS) entry which is preliminary data.</text>
</comment>
<dbReference type="EMBL" id="BARW01009309">
    <property type="protein sequence ID" value="GAI78863.1"/>
    <property type="molecule type" value="Genomic_DNA"/>
</dbReference>
<dbReference type="AlphaFoldDB" id="X1RE42"/>
<name>X1RE42_9ZZZZ</name>
<organism evidence="1">
    <name type="scientific">marine sediment metagenome</name>
    <dbReference type="NCBI Taxonomy" id="412755"/>
    <lineage>
        <taxon>unclassified sequences</taxon>
        <taxon>metagenomes</taxon>
        <taxon>ecological metagenomes</taxon>
    </lineage>
</organism>
<feature type="non-terminal residue" evidence="1">
    <location>
        <position position="187"/>
    </location>
</feature>
<sequence>MKTSVIESLKAAGYYREAGRMAEQTLKTILPDGQITEHLMAEIDYYDLKTLGDELEVKLAHENPIIQALYAKNAVAIANAVRVVNVESASGFKGAVGSGRQLDVVILRPEHFHDPDAPGTWTARRTWDRAINVFGGAIPSVAVAGGVDFIVHPTTTVGVPVHLTMATTEALLIFAFADPAAQPAVTA</sequence>
<accession>X1RE42</accession>
<evidence type="ECO:0000313" key="1">
    <source>
        <dbReference type="EMBL" id="GAI78863.1"/>
    </source>
</evidence>